<evidence type="ECO:0000256" key="3">
    <source>
        <dbReference type="ARBA" id="ARBA00023163"/>
    </source>
</evidence>
<dbReference type="SUPFAM" id="SSF46785">
    <property type="entry name" value="Winged helix' DNA-binding domain"/>
    <property type="match status" value="1"/>
</dbReference>
<gene>
    <name evidence="5" type="ORF">N1032_00390</name>
</gene>
<name>A0ABT2GW65_9MICO</name>
<dbReference type="InterPro" id="IPR036388">
    <property type="entry name" value="WH-like_DNA-bd_sf"/>
</dbReference>
<dbReference type="InterPro" id="IPR002577">
    <property type="entry name" value="HTH_HxlR"/>
</dbReference>
<evidence type="ECO:0000256" key="1">
    <source>
        <dbReference type="ARBA" id="ARBA00023015"/>
    </source>
</evidence>
<proteinExistence type="predicted"/>
<protein>
    <submittedName>
        <fullName evidence="5">Helix-turn-helix transcriptional regulator</fullName>
    </submittedName>
</protein>
<keyword evidence="6" id="KW-1185">Reference proteome</keyword>
<comment type="caution">
    <text evidence="5">The sequence shown here is derived from an EMBL/GenBank/DDBJ whole genome shotgun (WGS) entry which is preliminary data.</text>
</comment>
<accession>A0ABT2GW65</accession>
<dbReference type="PANTHER" id="PTHR33204">
    <property type="entry name" value="TRANSCRIPTIONAL REGULATOR, MARR FAMILY"/>
    <property type="match status" value="1"/>
</dbReference>
<dbReference type="EMBL" id="JANLCJ010000001">
    <property type="protein sequence ID" value="MCS5732200.1"/>
    <property type="molecule type" value="Genomic_DNA"/>
</dbReference>
<feature type="domain" description="HTH hxlR-type" evidence="4">
    <location>
        <begin position="20"/>
        <end position="119"/>
    </location>
</feature>
<keyword evidence="3" id="KW-0804">Transcription</keyword>
<reference evidence="5" key="1">
    <citation type="submission" date="2022-08" db="EMBL/GenBank/DDBJ databases">
        <authorList>
            <person name="Deng Y."/>
            <person name="Han X.-F."/>
            <person name="Zhang Y.-Q."/>
        </authorList>
    </citation>
    <scope>NUCLEOTIDE SEQUENCE</scope>
    <source>
        <strain evidence="5">CPCC 203386</strain>
    </source>
</reference>
<evidence type="ECO:0000313" key="6">
    <source>
        <dbReference type="Proteomes" id="UP001165586"/>
    </source>
</evidence>
<dbReference type="InterPro" id="IPR036390">
    <property type="entry name" value="WH_DNA-bd_sf"/>
</dbReference>
<evidence type="ECO:0000256" key="2">
    <source>
        <dbReference type="ARBA" id="ARBA00023125"/>
    </source>
</evidence>
<dbReference type="PROSITE" id="PS51118">
    <property type="entry name" value="HTH_HXLR"/>
    <property type="match status" value="1"/>
</dbReference>
<evidence type="ECO:0000259" key="4">
    <source>
        <dbReference type="PROSITE" id="PS51118"/>
    </source>
</evidence>
<sequence>MVTTKQAEPREPASQSEARCQIVRTLDIIGEKWSLLIIRDAFRGRTRFSEFRESLGAPSDILSARLTKLVDAGVLEKRAYREPGSRERSSYHLTESGRGLALVVGSLVQWGDTYNPYSGGKTSVLVDAVDQRPLSVAFVDDEGHPVATDEAVFVPGPAAREPWEPLR</sequence>
<dbReference type="RefSeq" id="WP_259536712.1">
    <property type="nucleotide sequence ID" value="NZ_JANLCJ010000001.1"/>
</dbReference>
<keyword evidence="1" id="KW-0805">Transcription regulation</keyword>
<dbReference type="Proteomes" id="UP001165586">
    <property type="component" value="Unassembled WGS sequence"/>
</dbReference>
<dbReference type="PANTHER" id="PTHR33204:SF18">
    <property type="entry name" value="TRANSCRIPTIONAL REGULATORY PROTEIN"/>
    <property type="match status" value="1"/>
</dbReference>
<organism evidence="5 6">
    <name type="scientific">Herbiconiux daphne</name>
    <dbReference type="NCBI Taxonomy" id="2970914"/>
    <lineage>
        <taxon>Bacteria</taxon>
        <taxon>Bacillati</taxon>
        <taxon>Actinomycetota</taxon>
        <taxon>Actinomycetes</taxon>
        <taxon>Micrococcales</taxon>
        <taxon>Microbacteriaceae</taxon>
        <taxon>Herbiconiux</taxon>
    </lineage>
</organism>
<dbReference type="Pfam" id="PF01638">
    <property type="entry name" value="HxlR"/>
    <property type="match status" value="1"/>
</dbReference>
<evidence type="ECO:0000313" key="5">
    <source>
        <dbReference type="EMBL" id="MCS5732200.1"/>
    </source>
</evidence>
<dbReference type="Gene3D" id="1.10.10.10">
    <property type="entry name" value="Winged helix-like DNA-binding domain superfamily/Winged helix DNA-binding domain"/>
    <property type="match status" value="1"/>
</dbReference>
<keyword evidence="2" id="KW-0238">DNA-binding</keyword>